<dbReference type="EMBL" id="CP011002">
    <property type="protein sequence ID" value="AKO65316.1"/>
    <property type="molecule type" value="Genomic_DNA"/>
</dbReference>
<gene>
    <name evidence="2" type="ORF">VI33_00665</name>
</gene>
<proteinExistence type="predicted"/>
<keyword evidence="3" id="KW-1185">Reference proteome</keyword>
<dbReference type="Proteomes" id="UP000066549">
    <property type="component" value="Chromosome"/>
</dbReference>
<evidence type="ECO:0000313" key="3">
    <source>
        <dbReference type="Proteomes" id="UP000066549"/>
    </source>
</evidence>
<evidence type="ECO:0000256" key="1">
    <source>
        <dbReference type="SAM" id="Phobius"/>
    </source>
</evidence>
<keyword evidence="1" id="KW-0812">Transmembrane</keyword>
<evidence type="ECO:0000313" key="2">
    <source>
        <dbReference type="EMBL" id="AKO65316.1"/>
    </source>
</evidence>
<accession>A0A0H4IWI8</accession>
<name>A0A0H4IWI8_9PROT</name>
<keyword evidence="1" id="KW-1133">Transmembrane helix</keyword>
<organism evidence="2 3">
    <name type="scientific">Methylophilales bacterium MBRS-H7</name>
    <dbReference type="NCBI Taxonomy" id="1623450"/>
    <lineage>
        <taxon>Bacteria</taxon>
        <taxon>Pseudomonadati</taxon>
        <taxon>Pseudomonadota</taxon>
        <taxon>Betaproteobacteria</taxon>
        <taxon>Nitrosomonadales</taxon>
        <taxon>OM43 clade</taxon>
    </lineage>
</organism>
<keyword evidence="1" id="KW-0472">Membrane</keyword>
<sequence>MSIFIIYPLSIPGEIAAQFYNFSVTYDGFYAGLKQSLLLMNIFLLAKIYLVKTQEIEVVNSIMYFVYPFKYLGLNVNKLYKIIILTFSYFRIFSRKKFNYRSPVKSFGAFLFSQENLKIKIDTFELNHFGYLFVFCYFLVLFIA</sequence>
<feature type="transmembrane region" description="Helical" evidence="1">
    <location>
        <begin position="71"/>
        <end position="92"/>
    </location>
</feature>
<feature type="transmembrane region" description="Helical" evidence="1">
    <location>
        <begin position="29"/>
        <end position="50"/>
    </location>
</feature>
<dbReference type="AlphaFoldDB" id="A0A0H4IWI8"/>
<feature type="transmembrane region" description="Helical" evidence="1">
    <location>
        <begin position="126"/>
        <end position="143"/>
    </location>
</feature>
<protein>
    <submittedName>
        <fullName evidence="2">Uncharacterized protein</fullName>
    </submittedName>
</protein>
<reference evidence="2 3" key="1">
    <citation type="submission" date="2015-03" db="EMBL/GenBank/DDBJ databases">
        <title>Comparative analysis of the OM43 clade including a novel species from Red Sea uncovers genomic and metabolic diversity among marine methylotrophs.</title>
        <authorList>
            <person name="Jimenez-Infante F."/>
            <person name="Ngugi D.K."/>
            <person name="Vinu M."/>
            <person name="Alam I."/>
            <person name="Kamau A."/>
            <person name="Blom J."/>
            <person name="Bajic V.B."/>
            <person name="Stingl U."/>
        </authorList>
    </citation>
    <scope>NUCLEOTIDE SEQUENCE [LARGE SCALE GENOMIC DNA]</scope>
    <source>
        <strain evidence="2 3">MBRSH7</strain>
    </source>
</reference>